<keyword evidence="3" id="KW-1185">Reference proteome</keyword>
<keyword evidence="1" id="KW-0812">Transmembrane</keyword>
<comment type="caution">
    <text evidence="2">The sequence shown here is derived from an EMBL/GenBank/DDBJ whole genome shotgun (WGS) entry which is preliminary data.</text>
</comment>
<feature type="transmembrane region" description="Helical" evidence="1">
    <location>
        <begin position="12"/>
        <end position="32"/>
    </location>
</feature>
<protein>
    <submittedName>
        <fullName evidence="2">Uncharacterized protein</fullName>
    </submittedName>
</protein>
<gene>
    <name evidence="2" type="ORF">GRI44_08500</name>
</gene>
<proteinExistence type="predicted"/>
<accession>A0A6L7GFZ5</accession>
<evidence type="ECO:0000313" key="2">
    <source>
        <dbReference type="EMBL" id="MXP14787.1"/>
    </source>
</evidence>
<reference evidence="2 3" key="1">
    <citation type="submission" date="2019-12" db="EMBL/GenBank/DDBJ databases">
        <title>Genomic-based taxomic classification of the family Erythrobacteraceae.</title>
        <authorList>
            <person name="Xu L."/>
        </authorList>
    </citation>
    <scope>NUCLEOTIDE SEQUENCE [LARGE SCALE GENOMIC DNA]</scope>
    <source>
        <strain evidence="2 3">KCTC 52259</strain>
    </source>
</reference>
<feature type="transmembrane region" description="Helical" evidence="1">
    <location>
        <begin position="47"/>
        <end position="67"/>
    </location>
</feature>
<sequence length="81" mass="9278">MQRTYRRDRRFIKGLAIIWSAAFGALLLVGIVDQLAGLQWVFSSIELWLFLGFIGGGVLWLFTTLVAKINLRYVRQTYGPD</sequence>
<name>A0A6L7GFZ5_9SPHN</name>
<dbReference type="Proteomes" id="UP000473531">
    <property type="component" value="Unassembled WGS sequence"/>
</dbReference>
<keyword evidence="1" id="KW-0472">Membrane</keyword>
<evidence type="ECO:0000313" key="3">
    <source>
        <dbReference type="Proteomes" id="UP000473531"/>
    </source>
</evidence>
<keyword evidence="1" id="KW-1133">Transmembrane helix</keyword>
<organism evidence="2 3">
    <name type="scientific">Allopontixanthobacter confluentis</name>
    <dbReference type="NCBI Taxonomy" id="1849021"/>
    <lineage>
        <taxon>Bacteria</taxon>
        <taxon>Pseudomonadati</taxon>
        <taxon>Pseudomonadota</taxon>
        <taxon>Alphaproteobacteria</taxon>
        <taxon>Sphingomonadales</taxon>
        <taxon>Erythrobacteraceae</taxon>
        <taxon>Allopontixanthobacter</taxon>
    </lineage>
</organism>
<dbReference type="AlphaFoldDB" id="A0A6L7GFZ5"/>
<evidence type="ECO:0000256" key="1">
    <source>
        <dbReference type="SAM" id="Phobius"/>
    </source>
</evidence>
<dbReference type="EMBL" id="WTYU01000002">
    <property type="protein sequence ID" value="MXP14787.1"/>
    <property type="molecule type" value="Genomic_DNA"/>
</dbReference>